<proteinExistence type="predicted"/>
<protein>
    <recommendedName>
        <fullName evidence="4">Transmembrane protein</fullName>
    </recommendedName>
</protein>
<feature type="transmembrane region" description="Helical" evidence="1">
    <location>
        <begin position="167"/>
        <end position="185"/>
    </location>
</feature>
<keyword evidence="1" id="KW-1133">Transmembrane helix</keyword>
<keyword evidence="1" id="KW-0812">Transmembrane</keyword>
<feature type="transmembrane region" description="Helical" evidence="1">
    <location>
        <begin position="191"/>
        <end position="211"/>
    </location>
</feature>
<keyword evidence="1" id="KW-0472">Membrane</keyword>
<dbReference type="OrthoDB" id="10344862at2759"/>
<gene>
    <name evidence="2" type="ORF">ACHHYP_09572</name>
</gene>
<reference evidence="2 3" key="1">
    <citation type="journal article" date="2014" name="Genome Biol. Evol.">
        <title>The secreted proteins of Achlya hypogyna and Thraustotheca clavata identify the ancestral oomycete secretome and reveal gene acquisitions by horizontal gene transfer.</title>
        <authorList>
            <person name="Misner I."/>
            <person name="Blouin N."/>
            <person name="Leonard G."/>
            <person name="Richards T.A."/>
            <person name="Lane C.E."/>
        </authorList>
    </citation>
    <scope>NUCLEOTIDE SEQUENCE [LARGE SCALE GENOMIC DNA]</scope>
    <source>
        <strain evidence="2 3">ATCC 48635</strain>
    </source>
</reference>
<comment type="caution">
    <text evidence="2">The sequence shown here is derived from an EMBL/GenBank/DDBJ whole genome shotgun (WGS) entry which is preliminary data.</text>
</comment>
<dbReference type="EMBL" id="JNBR01001469">
    <property type="protein sequence ID" value="OQR87067.1"/>
    <property type="molecule type" value="Genomic_DNA"/>
</dbReference>
<evidence type="ECO:0000313" key="3">
    <source>
        <dbReference type="Proteomes" id="UP000243579"/>
    </source>
</evidence>
<evidence type="ECO:0000313" key="2">
    <source>
        <dbReference type="EMBL" id="OQR87067.1"/>
    </source>
</evidence>
<sequence length="216" mass="23194">MDLKVPILDTEPPVVAVIDARFVTKTPTTLSFAENTPDHGLTYANKQLRDETNAVVATLSRGSMFTCNKEAFSVTSPYLAQPAAIVNTSGWNCSTMTHTWKLNDGMTLAIAGPYMSSAAEVTLTLPTSEKIVVGSLGSTSTVVLAPGVDAAAVLLLCRTWSHSQKDLLVSTVISLLPPLAVALTFAVNTIWAYIFGLVLMVLGFGFITYWMSRFRG</sequence>
<organism evidence="2 3">
    <name type="scientific">Achlya hypogyna</name>
    <name type="common">Oomycete</name>
    <name type="synonym">Protoachlya hypogyna</name>
    <dbReference type="NCBI Taxonomy" id="1202772"/>
    <lineage>
        <taxon>Eukaryota</taxon>
        <taxon>Sar</taxon>
        <taxon>Stramenopiles</taxon>
        <taxon>Oomycota</taxon>
        <taxon>Saprolegniomycetes</taxon>
        <taxon>Saprolegniales</taxon>
        <taxon>Achlyaceae</taxon>
        <taxon>Achlya</taxon>
    </lineage>
</organism>
<dbReference type="AlphaFoldDB" id="A0A1V9YMZ5"/>
<evidence type="ECO:0000256" key="1">
    <source>
        <dbReference type="SAM" id="Phobius"/>
    </source>
</evidence>
<evidence type="ECO:0008006" key="4">
    <source>
        <dbReference type="Google" id="ProtNLM"/>
    </source>
</evidence>
<keyword evidence="3" id="KW-1185">Reference proteome</keyword>
<dbReference type="Proteomes" id="UP000243579">
    <property type="component" value="Unassembled WGS sequence"/>
</dbReference>
<accession>A0A1V9YMZ5</accession>
<name>A0A1V9YMZ5_ACHHY</name>